<dbReference type="CDD" id="cd04586">
    <property type="entry name" value="CBS_pair_BON_assoc"/>
    <property type="match status" value="1"/>
</dbReference>
<keyword evidence="6" id="KW-1185">Reference proteome</keyword>
<keyword evidence="1 2" id="KW-0129">CBS domain</keyword>
<protein>
    <submittedName>
        <fullName evidence="5">CBS domain-containing protein</fullName>
    </submittedName>
</protein>
<dbReference type="PROSITE" id="PS51371">
    <property type="entry name" value="CBS"/>
    <property type="match status" value="2"/>
</dbReference>
<dbReference type="EMBL" id="CP047652">
    <property type="protein sequence ID" value="QHI95687.1"/>
    <property type="molecule type" value="Genomic_DNA"/>
</dbReference>
<dbReference type="InterPro" id="IPR000644">
    <property type="entry name" value="CBS_dom"/>
</dbReference>
<dbReference type="AlphaFoldDB" id="A0A6P1NFK5"/>
<dbReference type="PROSITE" id="PS50914">
    <property type="entry name" value="BON"/>
    <property type="match status" value="1"/>
</dbReference>
<dbReference type="Pfam" id="PF04972">
    <property type="entry name" value="BON"/>
    <property type="match status" value="1"/>
</dbReference>
<evidence type="ECO:0000259" key="4">
    <source>
        <dbReference type="PROSITE" id="PS51371"/>
    </source>
</evidence>
<sequence>MRDVRSVMHKGAIHVGPTESLVNAIEIMLEHGLGALPVLRADGTLTGVVSSTDLLWRSELDTGTVPEGFFTRFTHEDNARTFVHLYGRQVCDVMTRDPISISPDMPLNEAIEIMRHKSIHRLYVTEDSKLVGVLSGRDVMHVLREKLLEKKPALNDEQITQKLHDILSKAKWAADVTFKVENGTVIWEGAARDVTDLHAMRALAEDIPGVRAVEDRTFLLKPGVGFARPKDLLPDEWY</sequence>
<dbReference type="PANTHER" id="PTHR43080:SF26">
    <property type="entry name" value="REGULATORY PROTEIN"/>
    <property type="match status" value="1"/>
</dbReference>
<feature type="domain" description="CBS" evidence="4">
    <location>
        <begin position="94"/>
        <end position="149"/>
    </location>
</feature>
<evidence type="ECO:0000313" key="6">
    <source>
        <dbReference type="Proteomes" id="UP000463975"/>
    </source>
</evidence>
<evidence type="ECO:0000259" key="3">
    <source>
        <dbReference type="PROSITE" id="PS50914"/>
    </source>
</evidence>
<dbReference type="SMART" id="SM00116">
    <property type="entry name" value="CBS"/>
    <property type="match status" value="2"/>
</dbReference>
<reference evidence="5 6" key="1">
    <citation type="submission" date="2020-01" db="EMBL/GenBank/DDBJ databases">
        <title>Genome sequencing of strain KACC 21507.</title>
        <authorList>
            <person name="Heo J."/>
            <person name="Kim S.-J."/>
            <person name="Kim J.-S."/>
            <person name="Hong S.-B."/>
            <person name="Kwon S.-W."/>
        </authorList>
    </citation>
    <scope>NUCLEOTIDE SEQUENCE [LARGE SCALE GENOMIC DNA]</scope>
    <source>
        <strain evidence="5 6">KACC 21507</strain>
    </source>
</reference>
<organism evidence="5 6">
    <name type="scientific">Aristophania vespae</name>
    <dbReference type="NCBI Taxonomy" id="2697033"/>
    <lineage>
        <taxon>Bacteria</taxon>
        <taxon>Pseudomonadati</taxon>
        <taxon>Pseudomonadota</taxon>
        <taxon>Alphaproteobacteria</taxon>
        <taxon>Acetobacterales</taxon>
        <taxon>Acetobacteraceae</taxon>
        <taxon>Aristophania</taxon>
    </lineage>
</organism>
<dbReference type="PANTHER" id="PTHR43080">
    <property type="entry name" value="CBS DOMAIN-CONTAINING PROTEIN CBSX3, MITOCHONDRIAL"/>
    <property type="match status" value="1"/>
</dbReference>
<dbReference type="KEGG" id="bomb:GT348_04905"/>
<evidence type="ECO:0000313" key="5">
    <source>
        <dbReference type="EMBL" id="QHI95687.1"/>
    </source>
</evidence>
<gene>
    <name evidence="5" type="ORF">GT348_04905</name>
</gene>
<dbReference type="InterPro" id="IPR051257">
    <property type="entry name" value="Diverse_CBS-Domain"/>
</dbReference>
<proteinExistence type="predicted"/>
<feature type="domain" description="CBS" evidence="4">
    <location>
        <begin position="8"/>
        <end position="67"/>
    </location>
</feature>
<dbReference type="InterPro" id="IPR007055">
    <property type="entry name" value="BON_dom"/>
</dbReference>
<dbReference type="Gene3D" id="3.10.580.10">
    <property type="entry name" value="CBS-domain"/>
    <property type="match status" value="1"/>
</dbReference>
<evidence type="ECO:0000256" key="1">
    <source>
        <dbReference type="ARBA" id="ARBA00023122"/>
    </source>
</evidence>
<name>A0A6P1NFK5_9PROT</name>
<dbReference type="RefSeq" id="WP_160618763.1">
    <property type="nucleotide sequence ID" value="NZ_CP047652.1"/>
</dbReference>
<dbReference type="PIRSF" id="PIRSF036990">
    <property type="entry name" value="UCP036990_CBS_BON"/>
    <property type="match status" value="1"/>
</dbReference>
<feature type="domain" description="BON" evidence="3">
    <location>
        <begin position="155"/>
        <end position="221"/>
    </location>
</feature>
<accession>A0A6P1NFK5</accession>
<dbReference type="Proteomes" id="UP000463975">
    <property type="component" value="Chromosome"/>
</dbReference>
<dbReference type="InterPro" id="IPR017080">
    <property type="entry name" value="UCP036990_CBS_BON"/>
</dbReference>
<dbReference type="InterPro" id="IPR046342">
    <property type="entry name" value="CBS_dom_sf"/>
</dbReference>
<dbReference type="Pfam" id="PF00571">
    <property type="entry name" value="CBS"/>
    <property type="match status" value="2"/>
</dbReference>
<dbReference type="SUPFAM" id="SSF54631">
    <property type="entry name" value="CBS-domain pair"/>
    <property type="match status" value="1"/>
</dbReference>
<evidence type="ECO:0000256" key="2">
    <source>
        <dbReference type="PROSITE-ProRule" id="PRU00703"/>
    </source>
</evidence>